<organism evidence="1 2">
    <name type="scientific">Asanoa iriomotensis</name>
    <dbReference type="NCBI Taxonomy" id="234613"/>
    <lineage>
        <taxon>Bacteria</taxon>
        <taxon>Bacillati</taxon>
        <taxon>Actinomycetota</taxon>
        <taxon>Actinomycetes</taxon>
        <taxon>Micromonosporales</taxon>
        <taxon>Micromonosporaceae</taxon>
        <taxon>Asanoa</taxon>
    </lineage>
</organism>
<protein>
    <submittedName>
        <fullName evidence="1">Uncharacterized protein</fullName>
    </submittedName>
</protein>
<evidence type="ECO:0000313" key="2">
    <source>
        <dbReference type="Proteomes" id="UP000624325"/>
    </source>
</evidence>
<accession>A0ABQ4CB48</accession>
<gene>
    <name evidence="1" type="ORF">Air01nite_60790</name>
</gene>
<dbReference type="Proteomes" id="UP000624325">
    <property type="component" value="Unassembled WGS sequence"/>
</dbReference>
<comment type="caution">
    <text evidence="1">The sequence shown here is derived from an EMBL/GenBank/DDBJ whole genome shotgun (WGS) entry which is preliminary data.</text>
</comment>
<proteinExistence type="predicted"/>
<sequence length="142" mass="14929">MNRNRSVARWAGRTLLALALAVGGLVVAPGAAFAIDFNFSARSLNSAKGGYGTAYFAKIGTYNATFTVCDNGPGDSRRARGEIWWASGQLNLEASSGSGTCVQRDYPIPSGQWFSMRACLRNGSVSGSLPESCGTLTQGRVP</sequence>
<dbReference type="RefSeq" id="WP_203706800.1">
    <property type="nucleotide sequence ID" value="NZ_BAAALU010000008.1"/>
</dbReference>
<keyword evidence="2" id="KW-1185">Reference proteome</keyword>
<evidence type="ECO:0000313" key="1">
    <source>
        <dbReference type="EMBL" id="GIF59984.1"/>
    </source>
</evidence>
<reference evidence="1 2" key="1">
    <citation type="submission" date="2021-01" db="EMBL/GenBank/DDBJ databases">
        <title>Whole genome shotgun sequence of Asanoa iriomotensis NBRC 100142.</title>
        <authorList>
            <person name="Komaki H."/>
            <person name="Tamura T."/>
        </authorList>
    </citation>
    <scope>NUCLEOTIDE SEQUENCE [LARGE SCALE GENOMIC DNA]</scope>
    <source>
        <strain evidence="1 2">NBRC 100142</strain>
    </source>
</reference>
<dbReference type="EMBL" id="BONC01000057">
    <property type="protein sequence ID" value="GIF59984.1"/>
    <property type="molecule type" value="Genomic_DNA"/>
</dbReference>
<name>A0ABQ4CB48_9ACTN</name>